<dbReference type="InterPro" id="IPR028096">
    <property type="entry name" value="EfeO_Cupredoxin"/>
</dbReference>
<sequence>MASVSTRYALVGLLIAVIAIVAIAYLYLGGGGYGGQETTSPGEEATGAGGSTVVKVELYEWGIKIDKTMFKAGEKVVFEVVNKGSYTHAFEIENDDIGFEVETKNLAPGESTKLEVVFPQPGEYEVYCPIDGHRDFGMEALITVSG</sequence>
<keyword evidence="1" id="KW-0472">Membrane</keyword>
<dbReference type="PIR" id="E72719">
    <property type="entry name" value="E72719"/>
</dbReference>
<dbReference type="InterPro" id="IPR008972">
    <property type="entry name" value="Cupredoxin"/>
</dbReference>
<dbReference type="eggNOG" id="arCOG02929">
    <property type="taxonomic scope" value="Archaea"/>
</dbReference>
<dbReference type="EnsemblBacteria" id="BAA79249">
    <property type="protein sequence ID" value="BAA79249"/>
    <property type="gene ID" value="APE_0294.1"/>
</dbReference>
<proteinExistence type="predicted"/>
<dbReference type="KEGG" id="ape:APE_0294.1"/>
<evidence type="ECO:0000256" key="1">
    <source>
        <dbReference type="SAM" id="Phobius"/>
    </source>
</evidence>
<dbReference type="EMBL" id="BA000002">
    <property type="protein sequence ID" value="BAA79249.2"/>
    <property type="molecule type" value="Genomic_DNA"/>
</dbReference>
<organism evidence="3 4">
    <name type="scientific">Aeropyrum pernix (strain ATCC 700893 / DSM 11879 / JCM 9820 / NBRC 100138 / K1)</name>
    <dbReference type="NCBI Taxonomy" id="272557"/>
    <lineage>
        <taxon>Archaea</taxon>
        <taxon>Thermoproteota</taxon>
        <taxon>Thermoprotei</taxon>
        <taxon>Desulfurococcales</taxon>
        <taxon>Desulfurococcaceae</taxon>
        <taxon>Aeropyrum</taxon>
    </lineage>
</organism>
<evidence type="ECO:0000313" key="3">
    <source>
        <dbReference type="EMBL" id="BAA79249.2"/>
    </source>
</evidence>
<keyword evidence="1" id="KW-1133">Transmembrane helix</keyword>
<accession>Q9YFE7</accession>
<keyword evidence="4" id="KW-1185">Reference proteome</keyword>
<dbReference type="STRING" id="272557.APE_0294.1"/>
<reference evidence="3 4" key="1">
    <citation type="journal article" date="1999" name="DNA Res.">
        <title>Complete genome sequence of an aerobic hyper-thermophilic crenarchaeon, Aeropyrum pernix K1.</title>
        <authorList>
            <person name="Kawarabayasi Y."/>
            <person name="Hino Y."/>
            <person name="Horikawa H."/>
            <person name="Yamazaki S."/>
            <person name="Haikawa Y."/>
            <person name="Jin-no K."/>
            <person name="Takahashi M."/>
            <person name="Sekine M."/>
            <person name="Baba S."/>
            <person name="Ankai A."/>
            <person name="Kosugi H."/>
            <person name="Hosoyama A."/>
            <person name="Fukui S."/>
            <person name="Nagai Y."/>
            <person name="Nishijima K."/>
            <person name="Nakazawa H."/>
            <person name="Takamiya M."/>
            <person name="Masuda S."/>
            <person name="Funahashi T."/>
            <person name="Tanaka T."/>
            <person name="Kudoh Y."/>
            <person name="Yamazaki J."/>
            <person name="Kushida N."/>
            <person name="Oguchi A."/>
            <person name="Aoki K."/>
            <person name="Kubota K."/>
            <person name="Nakamura Y."/>
            <person name="Nomura N."/>
            <person name="Sako Y."/>
            <person name="Kikuchi H."/>
        </authorList>
    </citation>
    <scope>NUCLEOTIDE SEQUENCE [LARGE SCALE GENOMIC DNA]</scope>
    <source>
        <strain evidence="4">ATCC 700893 / DSM 11879 / JCM 9820 / NBRC 100138 / K1</strain>
    </source>
</reference>
<name>Q9YFE7_AERPE</name>
<feature type="domain" description="EfeO-type cupredoxin-like" evidence="2">
    <location>
        <begin position="48"/>
        <end position="132"/>
    </location>
</feature>
<dbReference type="Pfam" id="PF13473">
    <property type="entry name" value="Cupredoxin_1"/>
    <property type="match status" value="1"/>
</dbReference>
<dbReference type="SUPFAM" id="SSF49503">
    <property type="entry name" value="Cupredoxins"/>
    <property type="match status" value="1"/>
</dbReference>
<dbReference type="GeneID" id="1444520"/>
<dbReference type="Proteomes" id="UP000002518">
    <property type="component" value="Chromosome"/>
</dbReference>
<dbReference type="AlphaFoldDB" id="Q9YFE7"/>
<evidence type="ECO:0000313" key="4">
    <source>
        <dbReference type="Proteomes" id="UP000002518"/>
    </source>
</evidence>
<feature type="transmembrane region" description="Helical" evidence="1">
    <location>
        <begin position="6"/>
        <end position="28"/>
    </location>
</feature>
<protein>
    <recommendedName>
        <fullName evidence="2">EfeO-type cupredoxin-like domain-containing protein</fullName>
    </recommendedName>
</protein>
<evidence type="ECO:0000259" key="2">
    <source>
        <dbReference type="Pfam" id="PF13473"/>
    </source>
</evidence>
<gene>
    <name evidence="3" type="ordered locus">APE_0294.1</name>
</gene>
<dbReference type="Gene3D" id="2.60.40.420">
    <property type="entry name" value="Cupredoxins - blue copper proteins"/>
    <property type="match status" value="1"/>
</dbReference>
<dbReference type="RefSeq" id="WP_010865644.1">
    <property type="nucleotide sequence ID" value="NC_000854.2"/>
</dbReference>
<keyword evidence="1" id="KW-0812">Transmembrane</keyword>